<evidence type="ECO:0000256" key="5">
    <source>
        <dbReference type="SAM" id="MobiDB-lite"/>
    </source>
</evidence>
<evidence type="ECO:0000313" key="7">
    <source>
        <dbReference type="EMBL" id="KAG0000072.1"/>
    </source>
</evidence>
<dbReference type="InterPro" id="IPR046982">
    <property type="entry name" value="BIN3/RVS161-like"/>
</dbReference>
<dbReference type="GO" id="GO:0005737">
    <property type="term" value="C:cytoplasm"/>
    <property type="evidence" value="ECO:0007669"/>
    <property type="project" value="UniProtKB-SubCell"/>
</dbReference>
<name>A0A9P6STN6_9FUNG</name>
<feature type="compositionally biased region" description="Pro residues" evidence="5">
    <location>
        <begin position="37"/>
        <end position="46"/>
    </location>
</feature>
<evidence type="ECO:0000313" key="8">
    <source>
        <dbReference type="Proteomes" id="UP000703661"/>
    </source>
</evidence>
<dbReference type="InterPro" id="IPR001452">
    <property type="entry name" value="SH3_domain"/>
</dbReference>
<dbReference type="GO" id="GO:0008289">
    <property type="term" value="F:lipid binding"/>
    <property type="evidence" value="ECO:0007669"/>
    <property type="project" value="TreeGrafter"/>
</dbReference>
<feature type="compositionally biased region" description="Pro residues" evidence="5">
    <location>
        <begin position="119"/>
        <end position="136"/>
    </location>
</feature>
<sequence>MNQSQGSRRPPTSTPKATPVSPKAATPASSSTTPAKRQPPPPPPAPVAEAPPAAPAKPMFKAIYNFESQDAGEVSFVKDDIMEILEKDENGWWLAKKDGKEGWVPSNYLVEVPAAKPALPPALPAKRQPPAPPAAPAAPKSNNTPSVTKHTPVVTATERISVAATSNTSAVHTGFGGPGNVGGVPGWKVALEAKKAAAAAAAAGGGGAPAPAAPSTSPTPAARRPGPAVSPKPAVGAKPTLPARAPVAGPKPTAAARPSTGGKSLQEILAARRQQNED</sequence>
<dbReference type="FunFam" id="2.30.30.40:FF:000072">
    <property type="entry name" value="Unconventional Myosin IB"/>
    <property type="match status" value="1"/>
</dbReference>
<evidence type="ECO:0000259" key="6">
    <source>
        <dbReference type="PROSITE" id="PS50002"/>
    </source>
</evidence>
<dbReference type="PROSITE" id="PS50002">
    <property type="entry name" value="SH3"/>
    <property type="match status" value="1"/>
</dbReference>
<gene>
    <name evidence="7" type="primary">MYO1_2</name>
    <name evidence="7" type="ORF">BGZ80_006429</name>
</gene>
<dbReference type="EMBL" id="JAAAID010003176">
    <property type="protein sequence ID" value="KAG0000072.1"/>
    <property type="molecule type" value="Genomic_DNA"/>
</dbReference>
<dbReference type="SUPFAM" id="SSF50044">
    <property type="entry name" value="SH3-domain"/>
    <property type="match status" value="1"/>
</dbReference>
<feature type="region of interest" description="Disordered" evidence="5">
    <location>
        <begin position="1"/>
        <end position="53"/>
    </location>
</feature>
<dbReference type="PRINTS" id="PR00452">
    <property type="entry name" value="SH3DOMAIN"/>
</dbReference>
<dbReference type="Proteomes" id="UP000703661">
    <property type="component" value="Unassembled WGS sequence"/>
</dbReference>
<dbReference type="AlphaFoldDB" id="A0A9P6STN6"/>
<feature type="compositionally biased region" description="Low complexity" evidence="5">
    <location>
        <begin position="209"/>
        <end position="222"/>
    </location>
</feature>
<dbReference type="SMART" id="SM00326">
    <property type="entry name" value="SH3"/>
    <property type="match status" value="1"/>
</dbReference>
<organism evidence="7 8">
    <name type="scientific">Entomortierella chlamydospora</name>
    <dbReference type="NCBI Taxonomy" id="101097"/>
    <lineage>
        <taxon>Eukaryota</taxon>
        <taxon>Fungi</taxon>
        <taxon>Fungi incertae sedis</taxon>
        <taxon>Mucoromycota</taxon>
        <taxon>Mortierellomycotina</taxon>
        <taxon>Mortierellomycetes</taxon>
        <taxon>Mortierellales</taxon>
        <taxon>Mortierellaceae</taxon>
        <taxon>Entomortierella</taxon>
    </lineage>
</organism>
<keyword evidence="8" id="KW-1185">Reference proteome</keyword>
<reference evidence="7" key="1">
    <citation type="journal article" date="2020" name="Fungal Divers.">
        <title>Resolving the Mortierellaceae phylogeny through synthesis of multi-gene phylogenetics and phylogenomics.</title>
        <authorList>
            <person name="Vandepol N."/>
            <person name="Liber J."/>
            <person name="Desiro A."/>
            <person name="Na H."/>
            <person name="Kennedy M."/>
            <person name="Barry K."/>
            <person name="Grigoriev I.V."/>
            <person name="Miller A.N."/>
            <person name="O'Donnell K."/>
            <person name="Stajich J.E."/>
            <person name="Bonito G."/>
        </authorList>
    </citation>
    <scope>NUCLEOTIDE SEQUENCE</scope>
    <source>
        <strain evidence="7">NRRL 2769</strain>
    </source>
</reference>
<feature type="compositionally biased region" description="Polar residues" evidence="5">
    <location>
        <begin position="1"/>
        <end position="11"/>
    </location>
</feature>
<keyword evidence="2 4" id="KW-0728">SH3 domain</keyword>
<comment type="caution">
    <text evidence="7">The sequence shown here is derived from an EMBL/GenBank/DDBJ whole genome shotgun (WGS) entry which is preliminary data.</text>
</comment>
<evidence type="ECO:0000256" key="1">
    <source>
        <dbReference type="ARBA" id="ARBA00004496"/>
    </source>
</evidence>
<proteinExistence type="predicted"/>
<dbReference type="GO" id="GO:0006897">
    <property type="term" value="P:endocytosis"/>
    <property type="evidence" value="ECO:0007669"/>
    <property type="project" value="InterPro"/>
</dbReference>
<protein>
    <submittedName>
        <fullName evidence="7">Class II myosin</fullName>
    </submittedName>
</protein>
<accession>A0A9P6STN6</accession>
<dbReference type="CDD" id="cd11858">
    <property type="entry name" value="SH3_Myosin-I_fungi"/>
    <property type="match status" value="1"/>
</dbReference>
<keyword evidence="3" id="KW-0963">Cytoplasm</keyword>
<dbReference type="PANTHER" id="PTHR47174:SF3">
    <property type="entry name" value="BRIDGING INTEGRATOR 3"/>
    <property type="match status" value="1"/>
</dbReference>
<dbReference type="GO" id="GO:0097320">
    <property type="term" value="P:plasma membrane tubulation"/>
    <property type="evidence" value="ECO:0007669"/>
    <property type="project" value="TreeGrafter"/>
</dbReference>
<dbReference type="PANTHER" id="PTHR47174">
    <property type="entry name" value="BRIDGING INTEGRATOR 3"/>
    <property type="match status" value="1"/>
</dbReference>
<evidence type="ECO:0000256" key="3">
    <source>
        <dbReference type="ARBA" id="ARBA00022490"/>
    </source>
</evidence>
<dbReference type="InterPro" id="IPR036028">
    <property type="entry name" value="SH3-like_dom_sf"/>
</dbReference>
<feature type="domain" description="SH3" evidence="6">
    <location>
        <begin position="55"/>
        <end position="114"/>
    </location>
</feature>
<evidence type="ECO:0000256" key="2">
    <source>
        <dbReference type="ARBA" id="ARBA00022443"/>
    </source>
</evidence>
<feature type="compositionally biased region" description="Low complexity" evidence="5">
    <location>
        <begin position="14"/>
        <end position="36"/>
    </location>
</feature>
<dbReference type="Gene3D" id="2.30.30.40">
    <property type="entry name" value="SH3 Domains"/>
    <property type="match status" value="1"/>
</dbReference>
<evidence type="ECO:0000256" key="4">
    <source>
        <dbReference type="PROSITE-ProRule" id="PRU00192"/>
    </source>
</evidence>
<comment type="subcellular location">
    <subcellularLocation>
        <location evidence="1">Cytoplasm</location>
    </subcellularLocation>
</comment>
<dbReference type="InterPro" id="IPR035535">
    <property type="entry name" value="Fungal_myosin-I_SH3"/>
</dbReference>
<dbReference type="GO" id="GO:0051666">
    <property type="term" value="P:actin cortical patch localization"/>
    <property type="evidence" value="ECO:0007669"/>
    <property type="project" value="InterPro"/>
</dbReference>
<feature type="region of interest" description="Disordered" evidence="5">
    <location>
        <begin position="119"/>
        <end position="278"/>
    </location>
</feature>
<dbReference type="Pfam" id="PF00018">
    <property type="entry name" value="SH3_1"/>
    <property type="match status" value="1"/>
</dbReference>
<dbReference type="GO" id="GO:0015629">
    <property type="term" value="C:actin cytoskeleton"/>
    <property type="evidence" value="ECO:0007669"/>
    <property type="project" value="TreeGrafter"/>
</dbReference>
<feature type="compositionally biased region" description="Gly residues" evidence="5">
    <location>
        <begin position="174"/>
        <end position="185"/>
    </location>
</feature>